<keyword evidence="3" id="KW-0249">Electron transport</keyword>
<dbReference type="FunFam" id="3.40.30.10:FF:000001">
    <property type="entry name" value="Thioredoxin"/>
    <property type="match status" value="1"/>
</dbReference>
<dbReference type="RefSeq" id="WP_070065295.1">
    <property type="nucleotide sequence ID" value="NZ_MJMG01000010.1"/>
</dbReference>
<evidence type="ECO:0000256" key="5">
    <source>
        <dbReference type="ARBA" id="ARBA00023284"/>
    </source>
</evidence>
<reference evidence="12 13" key="1">
    <citation type="submission" date="2016-09" db="EMBL/GenBank/DDBJ databases">
        <title>Genomic evidence for plant-parasitic nematodes as the earliest Wolbachia hosts.</title>
        <authorList>
            <person name="Brown A.M."/>
            <person name="Wasala S.K."/>
            <person name="Howe D.K."/>
            <person name="Peetz A.B."/>
            <person name="Zasada I.A."/>
            <person name="Denver D.R."/>
        </authorList>
    </citation>
    <scope>NUCLEOTIDE SEQUENCE [LARGE SCALE GENOMIC DNA]</scope>
    <source>
        <strain evidence="13">wPpe</strain>
    </source>
</reference>
<proteinExistence type="inferred from homology"/>
<dbReference type="PRINTS" id="PR00421">
    <property type="entry name" value="THIOREDOXIN"/>
</dbReference>
<keyword evidence="4 10" id="KW-1015">Disulfide bond</keyword>
<evidence type="ECO:0000259" key="11">
    <source>
        <dbReference type="PROSITE" id="PS51352"/>
    </source>
</evidence>
<gene>
    <name evidence="12" type="ORF">BIY23_03975</name>
</gene>
<feature type="active site" description="Nucleophile" evidence="9">
    <location>
        <position position="33"/>
    </location>
</feature>
<evidence type="ECO:0000313" key="12">
    <source>
        <dbReference type="EMBL" id="OEY86447.1"/>
    </source>
</evidence>
<dbReference type="CDD" id="cd02947">
    <property type="entry name" value="TRX_family"/>
    <property type="match status" value="1"/>
</dbReference>
<evidence type="ECO:0000256" key="3">
    <source>
        <dbReference type="ARBA" id="ARBA00022982"/>
    </source>
</evidence>
<dbReference type="Pfam" id="PF00085">
    <property type="entry name" value="Thioredoxin"/>
    <property type="match status" value="1"/>
</dbReference>
<protein>
    <recommendedName>
        <fullName evidence="7 8">Thioredoxin</fullName>
    </recommendedName>
</protein>
<dbReference type="PANTHER" id="PTHR45663">
    <property type="entry name" value="GEO12009P1"/>
    <property type="match status" value="1"/>
</dbReference>
<dbReference type="Proteomes" id="UP000175679">
    <property type="component" value="Unassembled WGS sequence"/>
</dbReference>
<evidence type="ECO:0000256" key="4">
    <source>
        <dbReference type="ARBA" id="ARBA00023157"/>
    </source>
</evidence>
<keyword evidence="5 10" id="KW-0676">Redox-active center</keyword>
<sequence>MSRIVNDQNFDSEVINYVGFTLVDFWAEWCRPCKTLMPKIESLAKDREDKIKVCKFNVEDGTEIPSKYGIQSIPTLIMFKGGKEIARHTGFIEDLLSWVDDTISA</sequence>
<evidence type="ECO:0000256" key="8">
    <source>
        <dbReference type="PIRNR" id="PIRNR000077"/>
    </source>
</evidence>
<dbReference type="InterPro" id="IPR036249">
    <property type="entry name" value="Thioredoxin-like_sf"/>
</dbReference>
<dbReference type="InterPro" id="IPR013766">
    <property type="entry name" value="Thioredoxin_domain"/>
</dbReference>
<dbReference type="InterPro" id="IPR005746">
    <property type="entry name" value="Thioredoxin"/>
</dbReference>
<dbReference type="PROSITE" id="PS51352">
    <property type="entry name" value="THIOREDOXIN_2"/>
    <property type="match status" value="1"/>
</dbReference>
<feature type="site" description="Contributes to redox potential value" evidence="9">
    <location>
        <position position="31"/>
    </location>
</feature>
<evidence type="ECO:0000256" key="1">
    <source>
        <dbReference type="ARBA" id="ARBA00008987"/>
    </source>
</evidence>
<comment type="function">
    <text evidence="6">Component of the thioredoxin-thioredoxin reductase system. Participates in various redox reactions through the reversible oxidation of its active center dithiol to a disulfide and catalyzes dithiol-disulfide exchange reactions.</text>
</comment>
<dbReference type="PIRSF" id="PIRSF000077">
    <property type="entry name" value="Thioredoxin"/>
    <property type="match status" value="1"/>
</dbReference>
<dbReference type="OrthoDB" id="9790390at2"/>
<feature type="site" description="Contributes to redox potential value" evidence="9">
    <location>
        <position position="32"/>
    </location>
</feature>
<feature type="active site" description="Nucleophile" evidence="9">
    <location>
        <position position="30"/>
    </location>
</feature>
<evidence type="ECO:0000256" key="10">
    <source>
        <dbReference type="PIRSR" id="PIRSR000077-4"/>
    </source>
</evidence>
<dbReference type="GO" id="GO:0045454">
    <property type="term" value="P:cell redox homeostasis"/>
    <property type="evidence" value="ECO:0007669"/>
    <property type="project" value="TreeGrafter"/>
</dbReference>
<dbReference type="NCBIfam" id="TIGR01068">
    <property type="entry name" value="thioredoxin"/>
    <property type="match status" value="1"/>
</dbReference>
<dbReference type="Gene3D" id="3.40.30.10">
    <property type="entry name" value="Glutaredoxin"/>
    <property type="match status" value="1"/>
</dbReference>
<organism evidence="12 13">
    <name type="scientific">Wolbachia pipientis</name>
    <dbReference type="NCBI Taxonomy" id="955"/>
    <lineage>
        <taxon>Bacteria</taxon>
        <taxon>Pseudomonadati</taxon>
        <taxon>Pseudomonadota</taxon>
        <taxon>Alphaproteobacteria</taxon>
        <taxon>Rickettsiales</taxon>
        <taxon>Anaplasmataceae</taxon>
        <taxon>Wolbachieae</taxon>
        <taxon>Wolbachia</taxon>
    </lineage>
</organism>
<dbReference type="GO" id="GO:0015035">
    <property type="term" value="F:protein-disulfide reductase activity"/>
    <property type="evidence" value="ECO:0007669"/>
    <property type="project" value="UniProtKB-UniRule"/>
</dbReference>
<dbReference type="GO" id="GO:0005829">
    <property type="term" value="C:cytosol"/>
    <property type="evidence" value="ECO:0007669"/>
    <property type="project" value="TreeGrafter"/>
</dbReference>
<dbReference type="PANTHER" id="PTHR45663:SF11">
    <property type="entry name" value="GEO12009P1"/>
    <property type="match status" value="1"/>
</dbReference>
<name>A0A1E7QJ92_WOLPI</name>
<evidence type="ECO:0000256" key="2">
    <source>
        <dbReference type="ARBA" id="ARBA00022448"/>
    </source>
</evidence>
<feature type="disulfide bond" description="Redox-active" evidence="10">
    <location>
        <begin position="30"/>
        <end position="33"/>
    </location>
</feature>
<evidence type="ECO:0000256" key="7">
    <source>
        <dbReference type="NCBIfam" id="TIGR01068"/>
    </source>
</evidence>
<evidence type="ECO:0000256" key="9">
    <source>
        <dbReference type="PIRSR" id="PIRSR000077-1"/>
    </source>
</evidence>
<feature type="domain" description="Thioredoxin" evidence="11">
    <location>
        <begin position="1"/>
        <end position="104"/>
    </location>
</feature>
<evidence type="ECO:0000313" key="13">
    <source>
        <dbReference type="Proteomes" id="UP000175679"/>
    </source>
</evidence>
<dbReference type="SUPFAM" id="SSF52833">
    <property type="entry name" value="Thioredoxin-like"/>
    <property type="match status" value="1"/>
</dbReference>
<feature type="site" description="Deprotonates C-terminal active site Cys" evidence="9">
    <location>
        <position position="24"/>
    </location>
</feature>
<accession>A0A1E7QJ92</accession>
<dbReference type="EMBL" id="MJMG01000010">
    <property type="protein sequence ID" value="OEY86447.1"/>
    <property type="molecule type" value="Genomic_DNA"/>
</dbReference>
<comment type="similarity">
    <text evidence="1 8">Belongs to the thioredoxin family.</text>
</comment>
<dbReference type="AlphaFoldDB" id="A0A1E7QJ92"/>
<evidence type="ECO:0000256" key="6">
    <source>
        <dbReference type="ARBA" id="ARBA00025303"/>
    </source>
</evidence>
<comment type="caution">
    <text evidence="12">The sequence shown here is derived from an EMBL/GenBank/DDBJ whole genome shotgun (WGS) entry which is preliminary data.</text>
</comment>
<keyword evidence="2" id="KW-0813">Transport</keyword>
<keyword evidence="13" id="KW-1185">Reference proteome</keyword>